<reference evidence="3 4" key="1">
    <citation type="journal article" date="2016" name="Nat. Commun.">
        <title>Thousands of microbial genomes shed light on interconnected biogeochemical processes in an aquifer system.</title>
        <authorList>
            <person name="Anantharaman K."/>
            <person name="Brown C.T."/>
            <person name="Hug L.A."/>
            <person name="Sharon I."/>
            <person name="Castelle C.J."/>
            <person name="Probst A.J."/>
            <person name="Thomas B.C."/>
            <person name="Singh A."/>
            <person name="Wilkins M.J."/>
            <person name="Karaoz U."/>
            <person name="Brodie E.L."/>
            <person name="Williams K.H."/>
            <person name="Hubbard S.S."/>
            <person name="Banfield J.F."/>
        </authorList>
    </citation>
    <scope>NUCLEOTIDE SEQUENCE [LARGE SCALE GENOMIC DNA]</scope>
</reference>
<dbReference type="AlphaFoldDB" id="A0A1G1V2D7"/>
<dbReference type="EMBL" id="MHBW01000008">
    <property type="protein sequence ID" value="OGY09550.1"/>
    <property type="molecule type" value="Genomic_DNA"/>
</dbReference>
<dbReference type="Pfam" id="PF01370">
    <property type="entry name" value="Epimerase"/>
    <property type="match status" value="1"/>
</dbReference>
<dbReference type="Gene3D" id="3.40.50.720">
    <property type="entry name" value="NAD(P)-binding Rossmann-like Domain"/>
    <property type="match status" value="1"/>
</dbReference>
<evidence type="ECO:0000259" key="2">
    <source>
        <dbReference type="Pfam" id="PF01370"/>
    </source>
</evidence>
<dbReference type="InterPro" id="IPR001509">
    <property type="entry name" value="Epimerase_deHydtase"/>
</dbReference>
<sequence>MQKTLVVTGGCGFIGTNIVLHAKEKGYKVIAFDSLIRPLSEENLPILKRAGVEIVRGDVRNPQDIERLPKPIHGIIHLGANPGIPWSIAWPIFDFTTNALGTLNVLEFSRLNGKFPVIFASTNKIYSEEINLVPVKAKGKRYVWDFAKVNKKKVRATVLAGLTRSGVNEDFPMDSSGRFPHSPYGASKATADLYCQEYFHIYGVPTVVNRMSCIYGLYQKGVEDQGWTDWFVRAKINNQPLNIYGDGKQVRDALFGTDVTKLYIKEFENIDDVAGQVFNVGGGVKNTISLLEAIEHLNKKGGKPLKLTFKPWRAADQKIYISDISKVQKILGWKPKVGVIEGIDKIWDAYSKLN</sequence>
<evidence type="ECO:0000313" key="4">
    <source>
        <dbReference type="Proteomes" id="UP000177967"/>
    </source>
</evidence>
<evidence type="ECO:0000256" key="1">
    <source>
        <dbReference type="ARBA" id="ARBA00007637"/>
    </source>
</evidence>
<comment type="similarity">
    <text evidence="1">Belongs to the NAD(P)-dependent epimerase/dehydratase family.</text>
</comment>
<gene>
    <name evidence="3" type="ORF">A2782_03330</name>
</gene>
<feature type="domain" description="NAD-dependent epimerase/dehydratase" evidence="2">
    <location>
        <begin position="6"/>
        <end position="281"/>
    </location>
</feature>
<name>A0A1G1V2D7_9BACT</name>
<proteinExistence type="inferred from homology"/>
<accession>A0A1G1V2D7</accession>
<dbReference type="Proteomes" id="UP000177967">
    <property type="component" value="Unassembled WGS sequence"/>
</dbReference>
<evidence type="ECO:0000313" key="3">
    <source>
        <dbReference type="EMBL" id="OGY09550.1"/>
    </source>
</evidence>
<protein>
    <recommendedName>
        <fullName evidence="2">NAD-dependent epimerase/dehydratase domain-containing protein</fullName>
    </recommendedName>
</protein>
<dbReference type="InterPro" id="IPR036291">
    <property type="entry name" value="NAD(P)-bd_dom_sf"/>
</dbReference>
<comment type="caution">
    <text evidence="3">The sequence shown here is derived from an EMBL/GenBank/DDBJ whole genome shotgun (WGS) entry which is preliminary data.</text>
</comment>
<dbReference type="SUPFAM" id="SSF51735">
    <property type="entry name" value="NAD(P)-binding Rossmann-fold domains"/>
    <property type="match status" value="1"/>
</dbReference>
<dbReference type="STRING" id="1797513.A2782_03330"/>
<dbReference type="PANTHER" id="PTHR43000">
    <property type="entry name" value="DTDP-D-GLUCOSE 4,6-DEHYDRATASE-RELATED"/>
    <property type="match status" value="1"/>
</dbReference>
<organism evidence="3 4">
    <name type="scientific">Candidatus Blackburnbacteria bacterium RIFCSPHIGHO2_01_FULL_43_15b</name>
    <dbReference type="NCBI Taxonomy" id="1797513"/>
    <lineage>
        <taxon>Bacteria</taxon>
        <taxon>Candidatus Blackburniibacteriota</taxon>
    </lineage>
</organism>